<dbReference type="GO" id="GO:0008270">
    <property type="term" value="F:zinc ion binding"/>
    <property type="evidence" value="ECO:0007669"/>
    <property type="project" value="UniProtKB-KW"/>
</dbReference>
<dbReference type="InterPro" id="IPR003954">
    <property type="entry name" value="RRM_euk-type"/>
</dbReference>
<dbReference type="Pfam" id="PF00076">
    <property type="entry name" value="RRM_1"/>
    <property type="match status" value="1"/>
</dbReference>
<dbReference type="PANTHER" id="PTHR12603:SF0">
    <property type="entry name" value="CCR4-NOT TRANSCRIPTION COMPLEX SUBUNIT 4"/>
    <property type="match status" value="1"/>
</dbReference>
<dbReference type="InterPro" id="IPR000504">
    <property type="entry name" value="RRM_dom"/>
</dbReference>
<dbReference type="GO" id="GO:0030014">
    <property type="term" value="C:CCR4-NOT complex"/>
    <property type="evidence" value="ECO:0007669"/>
    <property type="project" value="InterPro"/>
</dbReference>
<dbReference type="InterPro" id="IPR000571">
    <property type="entry name" value="Znf_CCCH"/>
</dbReference>
<dbReference type="PANTHER" id="PTHR12603">
    <property type="entry name" value="CCR4-NOT TRANSCRIPTION COMPLEX RELATED"/>
    <property type="match status" value="1"/>
</dbReference>
<dbReference type="CDD" id="cd12438">
    <property type="entry name" value="RRM_CNOT4"/>
    <property type="match status" value="1"/>
</dbReference>
<dbReference type="SUPFAM" id="SSF54928">
    <property type="entry name" value="RNA-binding domain, RBD"/>
    <property type="match status" value="1"/>
</dbReference>
<evidence type="ECO:0000256" key="1">
    <source>
        <dbReference type="PROSITE-ProRule" id="PRU00176"/>
    </source>
</evidence>
<dbReference type="InterPro" id="IPR035979">
    <property type="entry name" value="RBD_domain_sf"/>
</dbReference>
<dbReference type="InterPro" id="IPR034261">
    <property type="entry name" value="CNOT4_RRM"/>
</dbReference>
<keyword evidence="1" id="KW-0694">RNA-binding</keyword>
<feature type="domain" description="C3H1-type" evidence="5">
    <location>
        <begin position="147"/>
        <end position="174"/>
    </location>
</feature>
<feature type="region of interest" description="Disordered" evidence="3">
    <location>
        <begin position="1"/>
        <end position="49"/>
    </location>
</feature>
<dbReference type="GO" id="GO:0004842">
    <property type="term" value="F:ubiquitin-protein transferase activity"/>
    <property type="evidence" value="ECO:0007669"/>
    <property type="project" value="InterPro"/>
</dbReference>
<dbReference type="GO" id="GO:0016567">
    <property type="term" value="P:protein ubiquitination"/>
    <property type="evidence" value="ECO:0007669"/>
    <property type="project" value="TreeGrafter"/>
</dbReference>
<protein>
    <recommendedName>
        <fullName evidence="8">RNA-binding protein</fullName>
    </recommendedName>
</protein>
<evidence type="ECO:0000313" key="7">
    <source>
        <dbReference type="Proteomes" id="UP001162131"/>
    </source>
</evidence>
<dbReference type="InterPro" id="IPR039780">
    <property type="entry name" value="Mot2"/>
</dbReference>
<dbReference type="GO" id="GO:0003723">
    <property type="term" value="F:RNA binding"/>
    <property type="evidence" value="ECO:0007669"/>
    <property type="project" value="UniProtKB-UniRule"/>
</dbReference>
<dbReference type="Proteomes" id="UP001162131">
    <property type="component" value="Unassembled WGS sequence"/>
</dbReference>
<feature type="zinc finger region" description="C3H1-type" evidence="2">
    <location>
        <begin position="147"/>
        <end position="174"/>
    </location>
</feature>
<dbReference type="InterPro" id="IPR012677">
    <property type="entry name" value="Nucleotide-bd_a/b_plait_sf"/>
</dbReference>
<organism evidence="6 7">
    <name type="scientific">Blepharisma stoltei</name>
    <dbReference type="NCBI Taxonomy" id="1481888"/>
    <lineage>
        <taxon>Eukaryota</taxon>
        <taxon>Sar</taxon>
        <taxon>Alveolata</taxon>
        <taxon>Ciliophora</taxon>
        <taxon>Postciliodesmatophora</taxon>
        <taxon>Heterotrichea</taxon>
        <taxon>Heterotrichida</taxon>
        <taxon>Blepharismidae</taxon>
        <taxon>Blepharisma</taxon>
    </lineage>
</organism>
<dbReference type="AlphaFoldDB" id="A0AAU9IWY9"/>
<name>A0AAU9IWY9_9CILI</name>
<keyword evidence="2" id="KW-0479">Metal-binding</keyword>
<evidence type="ECO:0008006" key="8">
    <source>
        <dbReference type="Google" id="ProtNLM"/>
    </source>
</evidence>
<dbReference type="SMART" id="SM00361">
    <property type="entry name" value="RRM_1"/>
    <property type="match status" value="1"/>
</dbReference>
<dbReference type="EMBL" id="CAJZBQ010000018">
    <property type="protein sequence ID" value="CAG9317694.1"/>
    <property type="molecule type" value="Genomic_DNA"/>
</dbReference>
<proteinExistence type="predicted"/>
<evidence type="ECO:0000259" key="5">
    <source>
        <dbReference type="PROSITE" id="PS50103"/>
    </source>
</evidence>
<accession>A0AAU9IWY9</accession>
<gene>
    <name evidence="6" type="ORF">BSTOLATCC_MIC18936</name>
</gene>
<evidence type="ECO:0000313" key="6">
    <source>
        <dbReference type="EMBL" id="CAG9317694.1"/>
    </source>
</evidence>
<keyword evidence="2" id="KW-0862">Zinc</keyword>
<evidence type="ECO:0000259" key="4">
    <source>
        <dbReference type="PROSITE" id="PS50102"/>
    </source>
</evidence>
<dbReference type="PROSITE" id="PS50102">
    <property type="entry name" value="RRM"/>
    <property type="match status" value="1"/>
</dbReference>
<feature type="domain" description="RRM" evidence="4">
    <location>
        <begin position="65"/>
        <end position="150"/>
    </location>
</feature>
<evidence type="ECO:0000256" key="3">
    <source>
        <dbReference type="SAM" id="MobiDB-lite"/>
    </source>
</evidence>
<keyword evidence="7" id="KW-1185">Reference proteome</keyword>
<keyword evidence="2" id="KW-0863">Zinc-finger</keyword>
<comment type="caution">
    <text evidence="6">The sequence shown here is derived from an EMBL/GenBank/DDBJ whole genome shotgun (WGS) entry which is preliminary data.</text>
</comment>
<reference evidence="6" key="1">
    <citation type="submission" date="2021-09" db="EMBL/GenBank/DDBJ databases">
        <authorList>
            <consortium name="AG Swart"/>
            <person name="Singh M."/>
            <person name="Singh A."/>
            <person name="Seah K."/>
            <person name="Emmerich C."/>
        </authorList>
    </citation>
    <scope>NUCLEOTIDE SEQUENCE</scope>
    <source>
        <strain evidence="6">ATCC30299</strain>
    </source>
</reference>
<evidence type="ECO:0000256" key="2">
    <source>
        <dbReference type="PROSITE-ProRule" id="PRU00723"/>
    </source>
</evidence>
<dbReference type="Gene3D" id="3.30.70.330">
    <property type="match status" value="1"/>
</dbReference>
<dbReference type="SMART" id="SM00360">
    <property type="entry name" value="RRM"/>
    <property type="match status" value="1"/>
</dbReference>
<dbReference type="PROSITE" id="PS50103">
    <property type="entry name" value="ZF_C3H1"/>
    <property type="match status" value="1"/>
</dbReference>
<feature type="compositionally biased region" description="Basic residues" evidence="3">
    <location>
        <begin position="38"/>
        <end position="48"/>
    </location>
</feature>
<sequence length="335" mass="37251">MESSAAGISLSPQIPYPSTYISQVPKNPPAGTPSQSSSKKRNKNKKRPIPLNLAELSNARVIQSNLIYVTNIPAQLASEDLLKRYEYFGQYGNIKKFSVNKSITHGETDTEPTYVAYVTYSSDEEAALCLKAVNNFELEGNTLIATYGTTKYCAYFLKGNPCPKKECLYLHKLGNQGDTLARDIMPNVKHIQPQDAAIDRLKVVIVPPDHNTKLPIARVVRQRATSAGSTSPKRFRNSDRPRSRVFHLVESEDQGVEIPEIVNKLRKIASPCQDVVEVPSGAIEEIMSPASPDRWAADILDISPYPYPLTPNPLRLVIEEDKVLVAPKPYRAKFT</sequence>